<dbReference type="Proteomes" id="UP000240880">
    <property type="component" value="Unassembled WGS sequence"/>
</dbReference>
<organism evidence="2 3">
    <name type="scientific">Candidatus Marsarchaeota G1 archaeon OSP_D</name>
    <dbReference type="NCBI Taxonomy" id="1978155"/>
    <lineage>
        <taxon>Archaea</taxon>
        <taxon>Candidatus Marsarchaeota</taxon>
        <taxon>Candidatus Marsarchaeota group 1</taxon>
    </lineage>
</organism>
<dbReference type="EMBL" id="NEXC01000067">
    <property type="protein sequence ID" value="PSN82535.1"/>
    <property type="molecule type" value="Genomic_DNA"/>
</dbReference>
<accession>A0A2R6A875</accession>
<gene>
    <name evidence="2" type="ORF">B9Q01_07715</name>
</gene>
<dbReference type="InterPro" id="IPR004843">
    <property type="entry name" value="Calcineurin-like_PHP"/>
</dbReference>
<dbReference type="AlphaFoldDB" id="A0A2R6A875"/>
<protein>
    <recommendedName>
        <fullName evidence="1">Calcineurin-like phosphoesterase domain-containing protein</fullName>
    </recommendedName>
</protein>
<comment type="caution">
    <text evidence="2">The sequence shown here is derived from an EMBL/GenBank/DDBJ whole genome shotgun (WGS) entry which is preliminary data.</text>
</comment>
<name>A0A2R6A875_9ARCH</name>
<dbReference type="SUPFAM" id="SSF56300">
    <property type="entry name" value="Metallo-dependent phosphatases"/>
    <property type="match status" value="1"/>
</dbReference>
<proteinExistence type="predicted"/>
<reference evidence="2 3" key="1">
    <citation type="submission" date="2017-04" db="EMBL/GenBank/DDBJ databases">
        <title>Novel microbial lineages endemic to geothermal iron-oxide mats fill important gaps in the evolutionary history of Archaea.</title>
        <authorList>
            <person name="Jay Z.J."/>
            <person name="Beam J.P."/>
            <person name="Dlakic M."/>
            <person name="Rusch D.B."/>
            <person name="Kozubal M.A."/>
            <person name="Inskeep W.P."/>
        </authorList>
    </citation>
    <scope>NUCLEOTIDE SEQUENCE [LARGE SCALE GENOMIC DNA]</scope>
    <source>
        <strain evidence="2">OSP_D</strain>
    </source>
</reference>
<evidence type="ECO:0000259" key="1">
    <source>
        <dbReference type="Pfam" id="PF00149"/>
    </source>
</evidence>
<dbReference type="Pfam" id="PF00149">
    <property type="entry name" value="Metallophos"/>
    <property type="match status" value="1"/>
</dbReference>
<dbReference type="GO" id="GO:0016787">
    <property type="term" value="F:hydrolase activity"/>
    <property type="evidence" value="ECO:0007669"/>
    <property type="project" value="InterPro"/>
</dbReference>
<dbReference type="CDD" id="cd00838">
    <property type="entry name" value="MPP_superfamily"/>
    <property type="match status" value="1"/>
</dbReference>
<dbReference type="Gene3D" id="3.60.21.10">
    <property type="match status" value="1"/>
</dbReference>
<evidence type="ECO:0000313" key="2">
    <source>
        <dbReference type="EMBL" id="PSN82535.1"/>
    </source>
</evidence>
<sequence>MKTLVLSDVHYPFGVSAISYEIIKKENPDRVVLLGDLVVGKGEQVIERMKSFFENYPFSLKKSVVLIGDNEYKGDKRVVDFVKRLPVLNTNPFCYRTGNMFFCHGNIEGRGALSEYLEELGKDLGLTLKPLTPLLVSLVARIRYTIPRSVHMFLGHIHYLGKVDAMRTTFCGTFSTKKVIYDLKDSLGYVVIEHPATELINQENVTLVRINRVVAA</sequence>
<evidence type="ECO:0000313" key="3">
    <source>
        <dbReference type="Proteomes" id="UP000240880"/>
    </source>
</evidence>
<feature type="domain" description="Calcineurin-like phosphoesterase" evidence="1">
    <location>
        <begin position="1"/>
        <end position="108"/>
    </location>
</feature>
<dbReference type="InterPro" id="IPR029052">
    <property type="entry name" value="Metallo-depent_PP-like"/>
</dbReference>